<proteinExistence type="predicted"/>
<dbReference type="PANTHER" id="PTHR10404:SF46">
    <property type="entry name" value="VACUOLAR PROTEIN SORTING-ASSOCIATED PROTEIN 70"/>
    <property type="match status" value="1"/>
</dbReference>
<evidence type="ECO:0000259" key="1">
    <source>
        <dbReference type="Pfam" id="PF02225"/>
    </source>
</evidence>
<accession>A0A537IWR7</accession>
<dbReference type="Pfam" id="PF02225">
    <property type="entry name" value="PA"/>
    <property type="match status" value="1"/>
</dbReference>
<dbReference type="SUPFAM" id="SSF53187">
    <property type="entry name" value="Zn-dependent exopeptidases"/>
    <property type="match status" value="1"/>
</dbReference>
<evidence type="ECO:0000313" key="3">
    <source>
        <dbReference type="EMBL" id="TMI75761.1"/>
    </source>
</evidence>
<dbReference type="Gene3D" id="3.50.30.30">
    <property type="match status" value="1"/>
</dbReference>
<protein>
    <submittedName>
        <fullName evidence="3">M28 family peptidase</fullName>
    </submittedName>
</protein>
<evidence type="ECO:0000259" key="2">
    <source>
        <dbReference type="Pfam" id="PF04389"/>
    </source>
</evidence>
<organism evidence="3 4">
    <name type="scientific">Candidatus Segetimicrobium genomatis</name>
    <dbReference type="NCBI Taxonomy" id="2569760"/>
    <lineage>
        <taxon>Bacteria</taxon>
        <taxon>Bacillati</taxon>
        <taxon>Candidatus Sysuimicrobiota</taxon>
        <taxon>Candidatus Sysuimicrobiia</taxon>
        <taxon>Candidatus Sysuimicrobiales</taxon>
        <taxon>Candidatus Segetimicrobiaceae</taxon>
        <taxon>Candidatus Segetimicrobium</taxon>
    </lineage>
</organism>
<dbReference type="Proteomes" id="UP000318834">
    <property type="component" value="Unassembled WGS sequence"/>
</dbReference>
<reference evidence="3 4" key="1">
    <citation type="journal article" date="2019" name="Nat. Microbiol.">
        <title>Mediterranean grassland soil C-N compound turnover is dependent on rainfall and depth, and is mediated by genomically divergent microorganisms.</title>
        <authorList>
            <person name="Diamond S."/>
            <person name="Andeer P.F."/>
            <person name="Li Z."/>
            <person name="Crits-Christoph A."/>
            <person name="Burstein D."/>
            <person name="Anantharaman K."/>
            <person name="Lane K.R."/>
            <person name="Thomas B.C."/>
            <person name="Pan C."/>
            <person name="Northen T.R."/>
            <person name="Banfield J.F."/>
        </authorList>
    </citation>
    <scope>NUCLEOTIDE SEQUENCE [LARGE SCALE GENOMIC DNA]</scope>
    <source>
        <strain evidence="3">NP_8</strain>
    </source>
</reference>
<gene>
    <name evidence="3" type="ORF">E6H05_05945</name>
</gene>
<dbReference type="EMBL" id="VBAP01000040">
    <property type="protein sequence ID" value="TMI75761.1"/>
    <property type="molecule type" value="Genomic_DNA"/>
</dbReference>
<dbReference type="AlphaFoldDB" id="A0A537IWR7"/>
<feature type="domain" description="PA" evidence="1">
    <location>
        <begin position="113"/>
        <end position="215"/>
    </location>
</feature>
<dbReference type="PANTHER" id="PTHR10404">
    <property type="entry name" value="N-ACETYLATED-ALPHA-LINKED ACIDIC DIPEPTIDASE"/>
    <property type="match status" value="1"/>
</dbReference>
<comment type="caution">
    <text evidence="3">The sequence shown here is derived from an EMBL/GenBank/DDBJ whole genome shotgun (WGS) entry which is preliminary data.</text>
</comment>
<dbReference type="InterPro" id="IPR039373">
    <property type="entry name" value="Peptidase_M28B"/>
</dbReference>
<feature type="domain" description="Peptidase M28" evidence="2">
    <location>
        <begin position="242"/>
        <end position="437"/>
    </location>
</feature>
<sequence length="599" mass="66108">MRHGRRGAEEDDEVTYVDPNEGTLRDAVSLEEPRALIHRFSTLVRESGSEDEWTAAREIGGRLAAWGVPHTVHEPLLYLSVPERASLEVLSLQRRTLRAKTPSFSVSTDGTPVRGQVVYVPTVPGAPFTDTFDAPLPAGVGDVSGRIVLTEGFPSPQKVLALQQHGAAAIIFTHPGQAIHEMICTTIWGAPDLDSLPRKPTVAVVSVNRPDGEALVAMAKNGGLDVALHTRLREGWMRCPVVVAEIPGTDEPDVFLLAHGHLDSWHAGIGDNATGDATLLELARIFWTHRNQLRRSVRIAWWAGHSTGRYAGSTWFADTFAIDLVERCLAHMNIDSPGCRWATEYEDVSWMPETAAFCQEAIRDATGQASFGERPHRAGDWSFNNLGISGFFMLFSTMPKPLLAEKGYYPVGGCGANIAWHTEDDTLPIFDEHNLERDLRAYVTTVVRALNAPVHPLDFRAAVREFGQTLVQYQGIAGDRFDLSPVVAEVGMLERALDRFYDRCEELATLPVTDARVRAANAAIRRIARQLVQVNFARSDRFHHDPAAPIPPLPDLAAVRQLGTADPVVRGFVQAHLVRGRNRLVWALREARRTADEAR</sequence>
<dbReference type="Gene3D" id="3.40.630.10">
    <property type="entry name" value="Zn peptidases"/>
    <property type="match status" value="1"/>
</dbReference>
<dbReference type="InterPro" id="IPR003137">
    <property type="entry name" value="PA_domain"/>
</dbReference>
<name>A0A537IWR7_9BACT</name>
<dbReference type="Pfam" id="PF04389">
    <property type="entry name" value="Peptidase_M28"/>
    <property type="match status" value="1"/>
</dbReference>
<dbReference type="InterPro" id="IPR007484">
    <property type="entry name" value="Peptidase_M28"/>
</dbReference>
<evidence type="ECO:0000313" key="4">
    <source>
        <dbReference type="Proteomes" id="UP000318834"/>
    </source>
</evidence>